<sequence length="113" mass="13153">MMASCICSLVFDLTSEDILLMHEGVDASLLERIAQLFVRSLNSAVQYGRDDAREHSDLHQIITAGFSRWAGRFPRLRQAIERFFVYHSWKRACCYPQKMVLLQLALAMQWYPL</sequence>
<reference evidence="1" key="1">
    <citation type="submission" date="2017-07" db="EMBL/GenBank/DDBJ databases">
        <title>Taro Niue Genome Assembly and Annotation.</title>
        <authorList>
            <person name="Atibalentja N."/>
            <person name="Keating K."/>
            <person name="Fields C.J."/>
        </authorList>
    </citation>
    <scope>NUCLEOTIDE SEQUENCE</scope>
    <source>
        <strain evidence="1">Niue_2</strain>
        <tissue evidence="1">Leaf</tissue>
    </source>
</reference>
<accession>A0A843XIM6</accession>
<dbReference type="Proteomes" id="UP000652761">
    <property type="component" value="Unassembled WGS sequence"/>
</dbReference>
<comment type="caution">
    <text evidence="1">The sequence shown here is derived from an EMBL/GenBank/DDBJ whole genome shotgun (WGS) entry which is preliminary data.</text>
</comment>
<name>A0A843XIM6_COLES</name>
<organism evidence="1 2">
    <name type="scientific">Colocasia esculenta</name>
    <name type="common">Wild taro</name>
    <name type="synonym">Arum esculentum</name>
    <dbReference type="NCBI Taxonomy" id="4460"/>
    <lineage>
        <taxon>Eukaryota</taxon>
        <taxon>Viridiplantae</taxon>
        <taxon>Streptophyta</taxon>
        <taxon>Embryophyta</taxon>
        <taxon>Tracheophyta</taxon>
        <taxon>Spermatophyta</taxon>
        <taxon>Magnoliopsida</taxon>
        <taxon>Liliopsida</taxon>
        <taxon>Araceae</taxon>
        <taxon>Aroideae</taxon>
        <taxon>Colocasieae</taxon>
        <taxon>Colocasia</taxon>
    </lineage>
</organism>
<evidence type="ECO:0000313" key="2">
    <source>
        <dbReference type="Proteomes" id="UP000652761"/>
    </source>
</evidence>
<dbReference type="OrthoDB" id="742397at2759"/>
<evidence type="ECO:0000313" key="1">
    <source>
        <dbReference type="EMBL" id="MQM18897.1"/>
    </source>
</evidence>
<proteinExistence type="predicted"/>
<protein>
    <submittedName>
        <fullName evidence="1">Uncharacterized protein</fullName>
    </submittedName>
</protein>
<dbReference type="EMBL" id="NMUH01008517">
    <property type="protein sequence ID" value="MQM18897.1"/>
    <property type="molecule type" value="Genomic_DNA"/>
</dbReference>
<keyword evidence="2" id="KW-1185">Reference proteome</keyword>
<dbReference type="AlphaFoldDB" id="A0A843XIM6"/>
<gene>
    <name evidence="1" type="ORF">Taro_051896</name>
</gene>